<sequence>KKRTRATPEQLAILEDAFMTNTSPNSKVREALAERIKMSERSIQIWFQNRRAKVKLMQKRTHLLQQEAISRHMSAPTTPNATPTEGIHLFACDTLGVGTWRRMAITKNDLLCYFNLSEKKMSWQITDNSSRFKMEFPFSAVVGIEYKAMDAIFGQILIDINQVPEFSMEVKVGGNPIWTACRDFTEGKQASRFFRHVIRGHAQPLKRQIVTLMQA</sequence>
<keyword evidence="9" id="KW-1185">Reference proteome</keyword>
<dbReference type="InterPro" id="IPR051000">
    <property type="entry name" value="Homeobox_DNA-bind_prot"/>
</dbReference>
<dbReference type="GO" id="GO:0000981">
    <property type="term" value="F:DNA-binding transcription factor activity, RNA polymerase II-specific"/>
    <property type="evidence" value="ECO:0007669"/>
    <property type="project" value="InterPro"/>
</dbReference>
<keyword evidence="3 5" id="KW-0371">Homeobox</keyword>
<reference evidence="8 9" key="1">
    <citation type="submission" date="2016-07" db="EMBL/GenBank/DDBJ databases">
        <title>Pervasive Adenine N6-methylation of Active Genes in Fungi.</title>
        <authorList>
            <consortium name="DOE Joint Genome Institute"/>
            <person name="Mondo S.J."/>
            <person name="Dannebaum R.O."/>
            <person name="Kuo R.C."/>
            <person name="Labutti K."/>
            <person name="Haridas S."/>
            <person name="Kuo A."/>
            <person name="Salamov A."/>
            <person name="Ahrendt S.R."/>
            <person name="Lipzen A."/>
            <person name="Sullivan W."/>
            <person name="Andreopoulos W.B."/>
            <person name="Clum A."/>
            <person name="Lindquist E."/>
            <person name="Daum C."/>
            <person name="Ramamoorthy G.K."/>
            <person name="Gryganskyi A."/>
            <person name="Culley D."/>
            <person name="Magnuson J.K."/>
            <person name="James T.Y."/>
            <person name="O'Malley M.A."/>
            <person name="Stajich J.E."/>
            <person name="Spatafora J.W."/>
            <person name="Visel A."/>
            <person name="Grigoriev I.V."/>
        </authorList>
    </citation>
    <scope>NUCLEOTIDE SEQUENCE [LARGE SCALE GENOMIC DNA]</scope>
    <source>
        <strain evidence="8 9">CBS 931.73</strain>
    </source>
</reference>
<protein>
    <submittedName>
        <fullName evidence="8">Homeobox-domain-containing protein</fullName>
    </submittedName>
</protein>
<dbReference type="InterPro" id="IPR001356">
    <property type="entry name" value="HD"/>
</dbReference>
<dbReference type="PROSITE" id="PS00027">
    <property type="entry name" value="HOMEOBOX_1"/>
    <property type="match status" value="1"/>
</dbReference>
<accession>A0A1Y1YW11</accession>
<dbReference type="InterPro" id="IPR009057">
    <property type="entry name" value="Homeodomain-like_sf"/>
</dbReference>
<evidence type="ECO:0000259" key="7">
    <source>
        <dbReference type="PROSITE" id="PS50071"/>
    </source>
</evidence>
<feature type="non-terminal residue" evidence="8">
    <location>
        <position position="215"/>
    </location>
</feature>
<comment type="caution">
    <text evidence="8">The sequence shown here is derived from an EMBL/GenBank/DDBJ whole genome shotgun (WGS) entry which is preliminary data.</text>
</comment>
<dbReference type="GO" id="GO:0030154">
    <property type="term" value="P:cell differentiation"/>
    <property type="evidence" value="ECO:0007669"/>
    <property type="project" value="TreeGrafter"/>
</dbReference>
<dbReference type="SMART" id="SM00389">
    <property type="entry name" value="HOX"/>
    <property type="match status" value="1"/>
</dbReference>
<organism evidence="8 9">
    <name type="scientific">Basidiobolus meristosporus CBS 931.73</name>
    <dbReference type="NCBI Taxonomy" id="1314790"/>
    <lineage>
        <taxon>Eukaryota</taxon>
        <taxon>Fungi</taxon>
        <taxon>Fungi incertae sedis</taxon>
        <taxon>Zoopagomycota</taxon>
        <taxon>Entomophthoromycotina</taxon>
        <taxon>Basidiobolomycetes</taxon>
        <taxon>Basidiobolales</taxon>
        <taxon>Basidiobolaceae</taxon>
        <taxon>Basidiobolus</taxon>
    </lineage>
</organism>
<feature type="domain" description="Homeobox" evidence="7">
    <location>
        <begin position="1"/>
        <end position="57"/>
    </location>
</feature>
<dbReference type="AlphaFoldDB" id="A0A1Y1YW11"/>
<feature type="DNA-binding region" description="Homeobox" evidence="5">
    <location>
        <begin position="3"/>
        <end position="58"/>
    </location>
</feature>
<evidence type="ECO:0000313" key="9">
    <source>
        <dbReference type="Proteomes" id="UP000193498"/>
    </source>
</evidence>
<dbReference type="InParanoid" id="A0A1Y1YW11"/>
<dbReference type="STRING" id="1314790.A0A1Y1YW11"/>
<keyword evidence="2 5" id="KW-0238">DNA-binding</keyword>
<dbReference type="PROSITE" id="PS50071">
    <property type="entry name" value="HOMEOBOX_2"/>
    <property type="match status" value="1"/>
</dbReference>
<evidence type="ECO:0000256" key="6">
    <source>
        <dbReference type="RuleBase" id="RU000682"/>
    </source>
</evidence>
<dbReference type="PANTHER" id="PTHR24324:SF5">
    <property type="entry name" value="HEMATOPOIETICALLY-EXPRESSED HOMEOBOX PROTEIN HHEX"/>
    <property type="match status" value="1"/>
</dbReference>
<name>A0A1Y1YW11_9FUNG</name>
<comment type="subcellular location">
    <subcellularLocation>
        <location evidence="1 5 6">Nucleus</location>
    </subcellularLocation>
</comment>
<evidence type="ECO:0000256" key="5">
    <source>
        <dbReference type="PROSITE-ProRule" id="PRU00108"/>
    </source>
</evidence>
<evidence type="ECO:0000313" key="8">
    <source>
        <dbReference type="EMBL" id="ORY01755.1"/>
    </source>
</evidence>
<dbReference type="Proteomes" id="UP000193498">
    <property type="component" value="Unassembled WGS sequence"/>
</dbReference>
<dbReference type="EMBL" id="MCFE01000065">
    <property type="protein sequence ID" value="ORY01755.1"/>
    <property type="molecule type" value="Genomic_DNA"/>
</dbReference>
<evidence type="ECO:0000256" key="4">
    <source>
        <dbReference type="ARBA" id="ARBA00023242"/>
    </source>
</evidence>
<dbReference type="GO" id="GO:0000978">
    <property type="term" value="F:RNA polymerase II cis-regulatory region sequence-specific DNA binding"/>
    <property type="evidence" value="ECO:0007669"/>
    <property type="project" value="TreeGrafter"/>
</dbReference>
<dbReference type="Gene3D" id="1.10.10.60">
    <property type="entry name" value="Homeodomain-like"/>
    <property type="match status" value="1"/>
</dbReference>
<keyword evidence="4 5" id="KW-0539">Nucleus</keyword>
<dbReference type="InterPro" id="IPR057939">
    <property type="entry name" value="TRF2_HOY1_PH"/>
</dbReference>
<dbReference type="GO" id="GO:0005634">
    <property type="term" value="C:nucleus"/>
    <property type="evidence" value="ECO:0007669"/>
    <property type="project" value="UniProtKB-SubCell"/>
</dbReference>
<dbReference type="InterPro" id="IPR017970">
    <property type="entry name" value="Homeobox_CS"/>
</dbReference>
<evidence type="ECO:0000256" key="3">
    <source>
        <dbReference type="ARBA" id="ARBA00023155"/>
    </source>
</evidence>
<feature type="non-terminal residue" evidence="8">
    <location>
        <position position="1"/>
    </location>
</feature>
<dbReference type="CDD" id="cd00086">
    <property type="entry name" value="homeodomain"/>
    <property type="match status" value="1"/>
</dbReference>
<evidence type="ECO:0000256" key="1">
    <source>
        <dbReference type="ARBA" id="ARBA00004123"/>
    </source>
</evidence>
<gene>
    <name evidence="8" type="ORF">K493DRAFT_163825</name>
</gene>
<dbReference type="Pfam" id="PF24818">
    <property type="entry name" value="PH_TRF2_HOY1"/>
    <property type="match status" value="1"/>
</dbReference>
<dbReference type="Pfam" id="PF00046">
    <property type="entry name" value="Homeodomain"/>
    <property type="match status" value="1"/>
</dbReference>
<dbReference type="SUPFAM" id="SSF46689">
    <property type="entry name" value="Homeodomain-like"/>
    <property type="match status" value="1"/>
</dbReference>
<proteinExistence type="predicted"/>
<evidence type="ECO:0000256" key="2">
    <source>
        <dbReference type="ARBA" id="ARBA00023125"/>
    </source>
</evidence>
<dbReference type="PANTHER" id="PTHR24324">
    <property type="entry name" value="HOMEOBOX PROTEIN HHEX"/>
    <property type="match status" value="1"/>
</dbReference>
<dbReference type="OrthoDB" id="6159439at2759"/>